<dbReference type="PANTHER" id="PTHR24404">
    <property type="entry name" value="ZINC FINGER PROTEIN"/>
    <property type="match status" value="1"/>
</dbReference>
<reference evidence="10" key="1">
    <citation type="submission" date="2020-06" db="EMBL/GenBank/DDBJ databases">
        <title>Draft genome of Bugula neritina, a colonial animal packing powerful symbionts and potential medicines.</title>
        <authorList>
            <person name="Rayko M."/>
        </authorList>
    </citation>
    <scope>NUCLEOTIDE SEQUENCE [LARGE SCALE GENOMIC DNA]</scope>
    <source>
        <strain evidence="10">Kwan_BN1</strain>
    </source>
</reference>
<dbReference type="OrthoDB" id="6149926at2759"/>
<dbReference type="GO" id="GO:0006357">
    <property type="term" value="P:regulation of transcription by RNA polymerase II"/>
    <property type="evidence" value="ECO:0007669"/>
    <property type="project" value="TreeGrafter"/>
</dbReference>
<keyword evidence="6" id="KW-0238">DNA-binding</keyword>
<keyword evidence="2" id="KW-0479">Metal-binding</keyword>
<keyword evidence="5" id="KW-0862">Zinc</keyword>
<dbReference type="GO" id="GO:0008270">
    <property type="term" value="F:zinc ion binding"/>
    <property type="evidence" value="ECO:0007669"/>
    <property type="project" value="UniProtKB-KW"/>
</dbReference>
<evidence type="ECO:0000313" key="10">
    <source>
        <dbReference type="EMBL" id="KAF6026007.1"/>
    </source>
</evidence>
<feature type="domain" description="C2H2-type" evidence="9">
    <location>
        <begin position="12"/>
        <end position="39"/>
    </location>
</feature>
<evidence type="ECO:0000259" key="9">
    <source>
        <dbReference type="PROSITE" id="PS50157"/>
    </source>
</evidence>
<comment type="subcellular location">
    <subcellularLocation>
        <location evidence="1">Nucleus</location>
    </subcellularLocation>
</comment>
<dbReference type="Pfam" id="PF13909">
    <property type="entry name" value="zf-H2C2_5"/>
    <property type="match status" value="1"/>
</dbReference>
<dbReference type="PROSITE" id="PS50157">
    <property type="entry name" value="ZINC_FINGER_C2H2_2"/>
    <property type="match status" value="2"/>
</dbReference>
<dbReference type="GO" id="GO:0000978">
    <property type="term" value="F:RNA polymerase II cis-regulatory region sequence-specific DNA binding"/>
    <property type="evidence" value="ECO:0007669"/>
    <property type="project" value="TreeGrafter"/>
</dbReference>
<dbReference type="Pfam" id="PF00096">
    <property type="entry name" value="zf-C2H2"/>
    <property type="match status" value="1"/>
</dbReference>
<name>A0A7J7JIW8_BUGNE</name>
<dbReference type="FunFam" id="3.30.160.60:FF:001450">
    <property type="entry name" value="zinc finger protein 774"/>
    <property type="match status" value="1"/>
</dbReference>
<evidence type="ECO:0000256" key="4">
    <source>
        <dbReference type="ARBA" id="ARBA00022771"/>
    </source>
</evidence>
<keyword evidence="11" id="KW-1185">Reference proteome</keyword>
<evidence type="ECO:0000256" key="3">
    <source>
        <dbReference type="ARBA" id="ARBA00022737"/>
    </source>
</evidence>
<evidence type="ECO:0000256" key="5">
    <source>
        <dbReference type="ARBA" id="ARBA00022833"/>
    </source>
</evidence>
<dbReference type="SUPFAM" id="SSF57667">
    <property type="entry name" value="beta-beta-alpha zinc fingers"/>
    <property type="match status" value="1"/>
</dbReference>
<evidence type="ECO:0000256" key="1">
    <source>
        <dbReference type="ARBA" id="ARBA00004123"/>
    </source>
</evidence>
<dbReference type="FunFam" id="3.30.160.60:FF:002319">
    <property type="entry name" value="Uncharacterized protein"/>
    <property type="match status" value="1"/>
</dbReference>
<keyword evidence="4 8" id="KW-0863">Zinc-finger</keyword>
<dbReference type="InterPro" id="IPR013087">
    <property type="entry name" value="Znf_C2H2_type"/>
</dbReference>
<dbReference type="GO" id="GO:0005634">
    <property type="term" value="C:nucleus"/>
    <property type="evidence" value="ECO:0007669"/>
    <property type="project" value="UniProtKB-SubCell"/>
</dbReference>
<evidence type="ECO:0000256" key="2">
    <source>
        <dbReference type="ARBA" id="ARBA00022723"/>
    </source>
</evidence>
<keyword evidence="7" id="KW-0539">Nucleus</keyword>
<dbReference type="AlphaFoldDB" id="A0A7J7JIW8"/>
<evidence type="ECO:0000313" key="11">
    <source>
        <dbReference type="Proteomes" id="UP000593567"/>
    </source>
</evidence>
<accession>A0A7J7JIW8</accession>
<dbReference type="PANTHER" id="PTHR24404:SF111">
    <property type="entry name" value="GASTRULA ZINC FINGER PROTEIN XLCGF49.1-LIKE-RELATED"/>
    <property type="match status" value="1"/>
</dbReference>
<comment type="caution">
    <text evidence="10">The sequence shown here is derived from an EMBL/GenBank/DDBJ whole genome shotgun (WGS) entry which is preliminary data.</text>
</comment>
<sequence length="78" mass="8691">MKNLSSVLNVTINCSECGNRFKRKYSLATHMSTHTGEKPFHCSKCDYKCAAKSNLAKHMLTHTGENLSSVPYVTINVL</sequence>
<gene>
    <name evidence="10" type="ORF">EB796_015686</name>
</gene>
<dbReference type="InterPro" id="IPR050589">
    <property type="entry name" value="Ikaros_C2H2-ZF"/>
</dbReference>
<dbReference type="Gene3D" id="3.30.160.60">
    <property type="entry name" value="Classic Zinc Finger"/>
    <property type="match status" value="2"/>
</dbReference>
<protein>
    <recommendedName>
        <fullName evidence="9">C2H2-type domain-containing protein</fullName>
    </recommendedName>
</protein>
<dbReference type="SMART" id="SM00355">
    <property type="entry name" value="ZnF_C2H2"/>
    <property type="match status" value="2"/>
</dbReference>
<dbReference type="GO" id="GO:0003700">
    <property type="term" value="F:DNA-binding transcription factor activity"/>
    <property type="evidence" value="ECO:0007669"/>
    <property type="project" value="TreeGrafter"/>
</dbReference>
<evidence type="ECO:0000256" key="7">
    <source>
        <dbReference type="ARBA" id="ARBA00023242"/>
    </source>
</evidence>
<dbReference type="InterPro" id="IPR036236">
    <property type="entry name" value="Znf_C2H2_sf"/>
</dbReference>
<dbReference type="EMBL" id="VXIV02002376">
    <property type="protein sequence ID" value="KAF6026007.1"/>
    <property type="molecule type" value="Genomic_DNA"/>
</dbReference>
<dbReference type="Proteomes" id="UP000593567">
    <property type="component" value="Unassembled WGS sequence"/>
</dbReference>
<dbReference type="PROSITE" id="PS00028">
    <property type="entry name" value="ZINC_FINGER_C2H2_1"/>
    <property type="match status" value="2"/>
</dbReference>
<evidence type="ECO:0000256" key="8">
    <source>
        <dbReference type="PROSITE-ProRule" id="PRU00042"/>
    </source>
</evidence>
<evidence type="ECO:0000256" key="6">
    <source>
        <dbReference type="ARBA" id="ARBA00023125"/>
    </source>
</evidence>
<proteinExistence type="predicted"/>
<keyword evidence="3" id="KW-0677">Repeat</keyword>
<organism evidence="10 11">
    <name type="scientific">Bugula neritina</name>
    <name type="common">Brown bryozoan</name>
    <name type="synonym">Sertularia neritina</name>
    <dbReference type="NCBI Taxonomy" id="10212"/>
    <lineage>
        <taxon>Eukaryota</taxon>
        <taxon>Metazoa</taxon>
        <taxon>Spiralia</taxon>
        <taxon>Lophotrochozoa</taxon>
        <taxon>Bryozoa</taxon>
        <taxon>Gymnolaemata</taxon>
        <taxon>Cheilostomatida</taxon>
        <taxon>Flustrina</taxon>
        <taxon>Buguloidea</taxon>
        <taxon>Bugulidae</taxon>
        <taxon>Bugula</taxon>
    </lineage>
</organism>
<feature type="domain" description="C2H2-type" evidence="9">
    <location>
        <begin position="40"/>
        <end position="67"/>
    </location>
</feature>